<organism evidence="1 2">
    <name type="scientific">Fraxinus pennsylvanica</name>
    <dbReference type="NCBI Taxonomy" id="56036"/>
    <lineage>
        <taxon>Eukaryota</taxon>
        <taxon>Viridiplantae</taxon>
        <taxon>Streptophyta</taxon>
        <taxon>Embryophyta</taxon>
        <taxon>Tracheophyta</taxon>
        <taxon>Spermatophyta</taxon>
        <taxon>Magnoliopsida</taxon>
        <taxon>eudicotyledons</taxon>
        <taxon>Gunneridae</taxon>
        <taxon>Pentapetalae</taxon>
        <taxon>asterids</taxon>
        <taxon>lamiids</taxon>
        <taxon>Lamiales</taxon>
        <taxon>Oleaceae</taxon>
        <taxon>Oleeae</taxon>
        <taxon>Fraxinus</taxon>
    </lineage>
</organism>
<accession>A0AAD2A813</accession>
<evidence type="ECO:0000313" key="2">
    <source>
        <dbReference type="Proteomes" id="UP000834106"/>
    </source>
</evidence>
<gene>
    <name evidence="1" type="ORF">FPE_LOCUS30596</name>
</gene>
<dbReference type="AlphaFoldDB" id="A0AAD2A813"/>
<proteinExistence type="predicted"/>
<dbReference type="Proteomes" id="UP000834106">
    <property type="component" value="Chromosome 19"/>
</dbReference>
<name>A0AAD2A813_9LAMI</name>
<keyword evidence="2" id="KW-1185">Reference proteome</keyword>
<sequence>MNSNHLFKEHSSHFLDSEGPILLEGLYSSQNLRFTMHCRTRFLNPFINPTLSSSLSEILPNHQLKTTESMANSIFKSHVFRKNSREMCLWPKTILPNNATLSSCRRFSNLPFLLPNHIRLRSSSLPICRSLLVHLVPCVPLHRRRLSPDFVSMSSITPSQDIGANPPKTVR</sequence>
<dbReference type="EMBL" id="OU503054">
    <property type="protein sequence ID" value="CAI9783166.1"/>
    <property type="molecule type" value="Genomic_DNA"/>
</dbReference>
<evidence type="ECO:0000313" key="1">
    <source>
        <dbReference type="EMBL" id="CAI9783166.1"/>
    </source>
</evidence>
<reference evidence="1" key="1">
    <citation type="submission" date="2023-05" db="EMBL/GenBank/DDBJ databases">
        <authorList>
            <person name="Huff M."/>
        </authorList>
    </citation>
    <scope>NUCLEOTIDE SEQUENCE</scope>
</reference>
<protein>
    <submittedName>
        <fullName evidence="1">Uncharacterized protein</fullName>
    </submittedName>
</protein>